<dbReference type="InterPro" id="IPR050776">
    <property type="entry name" value="Ank_Repeat/CDKN_Inhibitor"/>
</dbReference>
<dbReference type="PROSITE" id="PS50297">
    <property type="entry name" value="ANK_REP_REGION"/>
    <property type="match status" value="4"/>
</dbReference>
<feature type="repeat" description="ANK" evidence="3">
    <location>
        <begin position="135"/>
        <end position="167"/>
    </location>
</feature>
<dbReference type="PROSITE" id="PS50088">
    <property type="entry name" value="ANK_REPEAT"/>
    <property type="match status" value="5"/>
</dbReference>
<dbReference type="Pfam" id="PF13637">
    <property type="entry name" value="Ank_4"/>
    <property type="match status" value="1"/>
</dbReference>
<feature type="repeat" description="ANK" evidence="3">
    <location>
        <begin position="3"/>
        <end position="35"/>
    </location>
</feature>
<name>A0A162JJK1_CORDF</name>
<evidence type="ECO:0000256" key="1">
    <source>
        <dbReference type="ARBA" id="ARBA00022737"/>
    </source>
</evidence>
<dbReference type="InterPro" id="IPR036770">
    <property type="entry name" value="Ankyrin_rpt-contain_sf"/>
</dbReference>
<evidence type="ECO:0000256" key="2">
    <source>
        <dbReference type="ARBA" id="ARBA00023043"/>
    </source>
</evidence>
<organism evidence="4 5">
    <name type="scientific">Akanthomyces lecanii RCEF 1005</name>
    <dbReference type="NCBI Taxonomy" id="1081108"/>
    <lineage>
        <taxon>Eukaryota</taxon>
        <taxon>Fungi</taxon>
        <taxon>Dikarya</taxon>
        <taxon>Ascomycota</taxon>
        <taxon>Pezizomycotina</taxon>
        <taxon>Sordariomycetes</taxon>
        <taxon>Hypocreomycetidae</taxon>
        <taxon>Hypocreales</taxon>
        <taxon>Cordycipitaceae</taxon>
        <taxon>Akanthomyces</taxon>
        <taxon>Cordyceps confragosa</taxon>
    </lineage>
</organism>
<accession>A0A162JJK1</accession>
<evidence type="ECO:0000313" key="4">
    <source>
        <dbReference type="EMBL" id="OAA69912.1"/>
    </source>
</evidence>
<keyword evidence="1" id="KW-0677">Repeat</keyword>
<dbReference type="OrthoDB" id="539213at2759"/>
<dbReference type="EMBL" id="AZHF01000010">
    <property type="protein sequence ID" value="OAA69912.1"/>
    <property type="molecule type" value="Genomic_DNA"/>
</dbReference>
<dbReference type="PANTHER" id="PTHR24201">
    <property type="entry name" value="ANK_REP_REGION DOMAIN-CONTAINING PROTEIN"/>
    <property type="match status" value="1"/>
</dbReference>
<comment type="caution">
    <text evidence="4">The sequence shown here is derived from an EMBL/GenBank/DDBJ whole genome shotgun (WGS) entry which is preliminary data.</text>
</comment>
<dbReference type="AlphaFoldDB" id="A0A162JJK1"/>
<dbReference type="SMART" id="SM00248">
    <property type="entry name" value="ANK"/>
    <property type="match status" value="5"/>
</dbReference>
<evidence type="ECO:0000313" key="5">
    <source>
        <dbReference type="Proteomes" id="UP000076881"/>
    </source>
</evidence>
<feature type="repeat" description="ANK" evidence="3">
    <location>
        <begin position="102"/>
        <end position="134"/>
    </location>
</feature>
<dbReference type="Proteomes" id="UP000076881">
    <property type="component" value="Unassembled WGS sequence"/>
</dbReference>
<dbReference type="Pfam" id="PF12796">
    <property type="entry name" value="Ank_2"/>
    <property type="match status" value="2"/>
</dbReference>
<dbReference type="SUPFAM" id="SSF48403">
    <property type="entry name" value="Ankyrin repeat"/>
    <property type="match status" value="1"/>
</dbReference>
<keyword evidence="2 3" id="KW-0040">ANK repeat</keyword>
<reference evidence="4 5" key="1">
    <citation type="journal article" date="2016" name="Genome Biol. Evol.">
        <title>Divergent and convergent evolution of fungal pathogenicity.</title>
        <authorList>
            <person name="Shang Y."/>
            <person name="Xiao G."/>
            <person name="Zheng P."/>
            <person name="Cen K."/>
            <person name="Zhan S."/>
            <person name="Wang C."/>
        </authorList>
    </citation>
    <scope>NUCLEOTIDE SEQUENCE [LARGE SCALE GENOMIC DNA]</scope>
    <source>
        <strain evidence="4 5">RCEF 1005</strain>
    </source>
</reference>
<feature type="repeat" description="ANK" evidence="3">
    <location>
        <begin position="37"/>
        <end position="69"/>
    </location>
</feature>
<dbReference type="Gene3D" id="1.25.40.20">
    <property type="entry name" value="Ankyrin repeat-containing domain"/>
    <property type="match status" value="2"/>
</dbReference>
<evidence type="ECO:0000256" key="3">
    <source>
        <dbReference type="PROSITE-ProRule" id="PRU00023"/>
    </source>
</evidence>
<protein>
    <submittedName>
        <fullName evidence="4">Ankyrin repeat-containing domain protein</fullName>
    </submittedName>
</protein>
<gene>
    <name evidence="4" type="ORF">LEL_09728</name>
</gene>
<proteinExistence type="predicted"/>
<keyword evidence="5" id="KW-1185">Reference proteome</keyword>
<dbReference type="STRING" id="1081108.A0A162JJK1"/>
<feature type="repeat" description="ANK" evidence="3">
    <location>
        <begin position="69"/>
        <end position="101"/>
    </location>
</feature>
<dbReference type="InterPro" id="IPR002110">
    <property type="entry name" value="Ankyrin_rpt"/>
</dbReference>
<sequence length="177" mass="18620">MENGLTALQVAAHYKHLDIAQLLVENGAKLDVNDGLDGKTPLRIAVEAGNTNLVRMLLKHNANPNMPALRDAPIHTAVHSESQDILKLLLDAGAVTELLNGNGETPLIIATGKGNISIAKYLLNLEADADSSKAKSSSLLLAACRKGHLDMAGLLLKYGASIDKADAEGNTPLFLAV</sequence>